<protein>
    <submittedName>
        <fullName evidence="3">Acyltransferase</fullName>
    </submittedName>
</protein>
<keyword evidence="3" id="KW-0808">Transferase</keyword>
<feature type="transmembrane region" description="Helical" evidence="1">
    <location>
        <begin position="173"/>
        <end position="190"/>
    </location>
</feature>
<keyword evidence="4" id="KW-1185">Reference proteome</keyword>
<keyword evidence="1" id="KW-0812">Transmembrane</keyword>
<proteinExistence type="predicted"/>
<evidence type="ECO:0000256" key="1">
    <source>
        <dbReference type="SAM" id="Phobius"/>
    </source>
</evidence>
<evidence type="ECO:0000313" key="4">
    <source>
        <dbReference type="Proteomes" id="UP001501523"/>
    </source>
</evidence>
<dbReference type="PANTHER" id="PTHR23028">
    <property type="entry name" value="ACETYLTRANSFERASE"/>
    <property type="match status" value="1"/>
</dbReference>
<feature type="transmembrane region" description="Helical" evidence="1">
    <location>
        <begin position="144"/>
        <end position="164"/>
    </location>
</feature>
<feature type="transmembrane region" description="Helical" evidence="1">
    <location>
        <begin position="235"/>
        <end position="256"/>
    </location>
</feature>
<feature type="transmembrane region" description="Helical" evidence="1">
    <location>
        <begin position="326"/>
        <end position="348"/>
    </location>
</feature>
<dbReference type="RefSeq" id="WP_343785966.1">
    <property type="nucleotide sequence ID" value="NZ_BAAAEU010000001.1"/>
</dbReference>
<dbReference type="PANTHER" id="PTHR23028:SF53">
    <property type="entry name" value="ACYL_TRANSF_3 DOMAIN-CONTAINING PROTEIN"/>
    <property type="match status" value="1"/>
</dbReference>
<feature type="domain" description="Acyltransferase 3" evidence="2">
    <location>
        <begin position="15"/>
        <end position="342"/>
    </location>
</feature>
<feature type="transmembrane region" description="Helical" evidence="1">
    <location>
        <begin position="262"/>
        <end position="283"/>
    </location>
</feature>
<feature type="transmembrane region" description="Helical" evidence="1">
    <location>
        <begin position="202"/>
        <end position="223"/>
    </location>
</feature>
<evidence type="ECO:0000313" key="3">
    <source>
        <dbReference type="EMBL" id="GAA0704071.1"/>
    </source>
</evidence>
<keyword evidence="1" id="KW-0472">Membrane</keyword>
<comment type="caution">
    <text evidence="3">The sequence shown here is derived from an EMBL/GenBank/DDBJ whole genome shotgun (WGS) entry which is preliminary data.</text>
</comment>
<dbReference type="Pfam" id="PF01757">
    <property type="entry name" value="Acyl_transf_3"/>
    <property type="match status" value="1"/>
</dbReference>
<organism evidence="3 4">
    <name type="scientific">Dokdonella soli</name>
    <dbReference type="NCBI Taxonomy" id="529810"/>
    <lineage>
        <taxon>Bacteria</taxon>
        <taxon>Pseudomonadati</taxon>
        <taxon>Pseudomonadota</taxon>
        <taxon>Gammaproteobacteria</taxon>
        <taxon>Lysobacterales</taxon>
        <taxon>Rhodanobacteraceae</taxon>
        <taxon>Dokdonella</taxon>
    </lineage>
</organism>
<gene>
    <name evidence="3" type="ORF">GCM10009105_00640</name>
</gene>
<accession>A0ABN1IB81</accession>
<sequence>MNSILVGEDRRLRHIDALRAIAALLVLWRHVADIYVHADPSGMAGGRWLRAIADSVDVGRIGVIVFFLISGFVIPFSMHAGRPAAVGSFVIKRFFRIYPAYWLSIPLGALTGFWIWGNEFSARDFAINLTLLQNVLGARPAEGLYWTLLAEWTFYALCVVLLLTNSLANMRRVCALAIGLGLAHALAEVTRSLGMPLLDAKVSLACFYLSIMLCGTLYRTCVVDGAARRAPWLRASVYALFAGYLAILPAAGLLMTGAERDAWIPCALGMAVFIGGTSWLRVSTRLTDWLGRISYSIYLFHPVVFMALWWWLLQQPATSWWRTQHLGVYLFVNAALTIVVAACVYRFVEKPSIACGHRIASRWAQYRARRSAQDEGAVFAETVRFVPGNEPAPPAA</sequence>
<dbReference type="GO" id="GO:0016746">
    <property type="term" value="F:acyltransferase activity"/>
    <property type="evidence" value="ECO:0007669"/>
    <property type="project" value="UniProtKB-KW"/>
</dbReference>
<dbReference type="EMBL" id="BAAAEU010000001">
    <property type="protein sequence ID" value="GAA0704071.1"/>
    <property type="molecule type" value="Genomic_DNA"/>
</dbReference>
<feature type="transmembrane region" description="Helical" evidence="1">
    <location>
        <begin position="97"/>
        <end position="116"/>
    </location>
</feature>
<feature type="transmembrane region" description="Helical" evidence="1">
    <location>
        <begin position="295"/>
        <end position="314"/>
    </location>
</feature>
<dbReference type="InterPro" id="IPR050879">
    <property type="entry name" value="Acyltransferase_3"/>
</dbReference>
<reference evidence="3 4" key="1">
    <citation type="journal article" date="2019" name="Int. J. Syst. Evol. Microbiol.">
        <title>The Global Catalogue of Microorganisms (GCM) 10K type strain sequencing project: providing services to taxonomists for standard genome sequencing and annotation.</title>
        <authorList>
            <consortium name="The Broad Institute Genomics Platform"/>
            <consortium name="The Broad Institute Genome Sequencing Center for Infectious Disease"/>
            <person name="Wu L."/>
            <person name="Ma J."/>
        </authorList>
    </citation>
    <scope>NUCLEOTIDE SEQUENCE [LARGE SCALE GENOMIC DNA]</scope>
    <source>
        <strain evidence="3 4">JCM 15421</strain>
    </source>
</reference>
<dbReference type="Proteomes" id="UP001501523">
    <property type="component" value="Unassembled WGS sequence"/>
</dbReference>
<evidence type="ECO:0000259" key="2">
    <source>
        <dbReference type="Pfam" id="PF01757"/>
    </source>
</evidence>
<keyword evidence="1" id="KW-1133">Transmembrane helix</keyword>
<name>A0ABN1IB81_9GAMM</name>
<keyword evidence="3" id="KW-0012">Acyltransferase</keyword>
<dbReference type="InterPro" id="IPR002656">
    <property type="entry name" value="Acyl_transf_3_dom"/>
</dbReference>
<feature type="transmembrane region" description="Helical" evidence="1">
    <location>
        <begin position="58"/>
        <end position="76"/>
    </location>
</feature>